<accession>A0A6A6C7Y2</accession>
<organism evidence="1 2">
    <name type="scientific">Zasmidium cellare ATCC 36951</name>
    <dbReference type="NCBI Taxonomy" id="1080233"/>
    <lineage>
        <taxon>Eukaryota</taxon>
        <taxon>Fungi</taxon>
        <taxon>Dikarya</taxon>
        <taxon>Ascomycota</taxon>
        <taxon>Pezizomycotina</taxon>
        <taxon>Dothideomycetes</taxon>
        <taxon>Dothideomycetidae</taxon>
        <taxon>Mycosphaerellales</taxon>
        <taxon>Mycosphaerellaceae</taxon>
        <taxon>Zasmidium</taxon>
    </lineage>
</organism>
<gene>
    <name evidence="1" type="ORF">M409DRAFT_58000</name>
</gene>
<dbReference type="Proteomes" id="UP000799537">
    <property type="component" value="Unassembled WGS sequence"/>
</dbReference>
<sequence>MCTQRLITWTGCGHWTTQKVQCAQAIQLGPMNFCSTVHAPEVEDIPEQRCPDTRKHPSVTGKKPYHVQLWELRFGGEVRTCERRTVDDLPEEFWALLEDDLR</sequence>
<evidence type="ECO:0000313" key="2">
    <source>
        <dbReference type="Proteomes" id="UP000799537"/>
    </source>
</evidence>
<reference evidence="1" key="1">
    <citation type="journal article" date="2020" name="Stud. Mycol.">
        <title>101 Dothideomycetes genomes: a test case for predicting lifestyles and emergence of pathogens.</title>
        <authorList>
            <person name="Haridas S."/>
            <person name="Albert R."/>
            <person name="Binder M."/>
            <person name="Bloem J."/>
            <person name="Labutti K."/>
            <person name="Salamov A."/>
            <person name="Andreopoulos B."/>
            <person name="Baker S."/>
            <person name="Barry K."/>
            <person name="Bills G."/>
            <person name="Bluhm B."/>
            <person name="Cannon C."/>
            <person name="Castanera R."/>
            <person name="Culley D."/>
            <person name="Daum C."/>
            <person name="Ezra D."/>
            <person name="Gonzalez J."/>
            <person name="Henrissat B."/>
            <person name="Kuo A."/>
            <person name="Liang C."/>
            <person name="Lipzen A."/>
            <person name="Lutzoni F."/>
            <person name="Magnuson J."/>
            <person name="Mondo S."/>
            <person name="Nolan M."/>
            <person name="Ohm R."/>
            <person name="Pangilinan J."/>
            <person name="Park H.-J."/>
            <person name="Ramirez L."/>
            <person name="Alfaro M."/>
            <person name="Sun H."/>
            <person name="Tritt A."/>
            <person name="Yoshinaga Y."/>
            <person name="Zwiers L.-H."/>
            <person name="Turgeon B."/>
            <person name="Goodwin S."/>
            <person name="Spatafora J."/>
            <person name="Crous P."/>
            <person name="Grigoriev I."/>
        </authorList>
    </citation>
    <scope>NUCLEOTIDE SEQUENCE</scope>
    <source>
        <strain evidence="1">ATCC 36951</strain>
    </source>
</reference>
<keyword evidence="2" id="KW-1185">Reference proteome</keyword>
<dbReference type="EMBL" id="ML993611">
    <property type="protein sequence ID" value="KAF2162963.1"/>
    <property type="molecule type" value="Genomic_DNA"/>
</dbReference>
<protein>
    <submittedName>
        <fullName evidence="1">Uncharacterized protein</fullName>
    </submittedName>
</protein>
<name>A0A6A6C7Y2_ZASCE</name>
<evidence type="ECO:0000313" key="1">
    <source>
        <dbReference type="EMBL" id="KAF2162963.1"/>
    </source>
</evidence>
<dbReference type="RefSeq" id="XP_033663852.1">
    <property type="nucleotide sequence ID" value="XM_033813789.1"/>
</dbReference>
<dbReference type="GeneID" id="54567061"/>
<proteinExistence type="predicted"/>
<dbReference type="AlphaFoldDB" id="A0A6A6C7Y2"/>